<comment type="caution">
    <text evidence="1">The sequence shown here is derived from an EMBL/GenBank/DDBJ whole genome shotgun (WGS) entry which is preliminary data.</text>
</comment>
<sequence>MSDQELDLRDREFYDFRKHYIDLHLKNDKPDLDPVLFICSETDTIRLKTDISSYSNYSLSTVTAMALS</sequence>
<name>A0A2P8HC53_CHINA</name>
<dbReference type="RefSeq" id="WP_106530791.1">
    <property type="nucleotide sequence ID" value="NZ_PYAW01000007.1"/>
</dbReference>
<reference evidence="1 2" key="1">
    <citation type="submission" date="2018-03" db="EMBL/GenBank/DDBJ databases">
        <title>Genomic Encyclopedia of Archaeal and Bacterial Type Strains, Phase II (KMG-II): from individual species to whole genera.</title>
        <authorList>
            <person name="Goeker M."/>
        </authorList>
    </citation>
    <scope>NUCLEOTIDE SEQUENCE [LARGE SCALE GENOMIC DNA]</scope>
    <source>
        <strain evidence="1 2">DSM 24859</strain>
    </source>
</reference>
<dbReference type="AlphaFoldDB" id="A0A2P8HC53"/>
<dbReference type="EMBL" id="PYAW01000007">
    <property type="protein sequence ID" value="PSL43816.1"/>
    <property type="molecule type" value="Genomic_DNA"/>
</dbReference>
<keyword evidence="2" id="KW-1185">Reference proteome</keyword>
<dbReference type="Proteomes" id="UP000240971">
    <property type="component" value="Unassembled WGS sequence"/>
</dbReference>
<organism evidence="1 2">
    <name type="scientific">Chitinophaga niastensis</name>
    <dbReference type="NCBI Taxonomy" id="536980"/>
    <lineage>
        <taxon>Bacteria</taxon>
        <taxon>Pseudomonadati</taxon>
        <taxon>Bacteroidota</taxon>
        <taxon>Chitinophagia</taxon>
        <taxon>Chitinophagales</taxon>
        <taxon>Chitinophagaceae</taxon>
        <taxon>Chitinophaga</taxon>
    </lineage>
</organism>
<accession>A0A2P8HC53</accession>
<proteinExistence type="predicted"/>
<protein>
    <submittedName>
        <fullName evidence="1">Uncharacterized protein</fullName>
    </submittedName>
</protein>
<evidence type="ECO:0000313" key="2">
    <source>
        <dbReference type="Proteomes" id="UP000240971"/>
    </source>
</evidence>
<gene>
    <name evidence="1" type="ORF">CLV51_107127</name>
</gene>
<evidence type="ECO:0000313" key="1">
    <source>
        <dbReference type="EMBL" id="PSL43816.1"/>
    </source>
</evidence>